<reference evidence="1 2" key="1">
    <citation type="journal article" date="2013" name="BMC Genomics">
        <title>Reconstruction of the lipid metabolism for the microalga Monoraphidium neglectum from its genome sequence reveals characteristics suitable for biofuel production.</title>
        <authorList>
            <person name="Bogen C."/>
            <person name="Al-Dilaimi A."/>
            <person name="Albersmeier A."/>
            <person name="Wichmann J."/>
            <person name="Grundmann M."/>
            <person name="Rupp O."/>
            <person name="Lauersen K.J."/>
            <person name="Blifernez-Klassen O."/>
            <person name="Kalinowski J."/>
            <person name="Goesmann A."/>
            <person name="Mussgnug J.H."/>
            <person name="Kruse O."/>
        </authorList>
    </citation>
    <scope>NUCLEOTIDE SEQUENCE [LARGE SCALE GENOMIC DNA]</scope>
    <source>
        <strain evidence="1 2">SAG 48.87</strain>
    </source>
</reference>
<dbReference type="KEGG" id="mng:MNEG_2767"/>
<dbReference type="EMBL" id="KK100543">
    <property type="protein sequence ID" value="KIZ05189.1"/>
    <property type="molecule type" value="Genomic_DNA"/>
</dbReference>
<gene>
    <name evidence="1" type="ORF">MNEG_2767</name>
</gene>
<dbReference type="RefSeq" id="XP_013904208.1">
    <property type="nucleotide sequence ID" value="XM_014048754.1"/>
</dbReference>
<keyword evidence="2" id="KW-1185">Reference proteome</keyword>
<dbReference type="GeneID" id="25735645"/>
<name>A0A0D2LEU9_9CHLO</name>
<protein>
    <submittedName>
        <fullName evidence="1">Uncharacterized protein</fullName>
    </submittedName>
</protein>
<sequence length="554" mass="54167">MLGGALLGREASQKVSKPELFVVALQVSGTLTGLLRAALIDGSFHYQPFVVMAVHLTAPNRSRAAPLAAAAAAATAAAAAVSRERAGRLLWSAVAAQLAAAARAGVGDRGVTETTALSTGIQIALASDELRALFRDLASHAPALRQILAALTNRVRPGGGGGGGSWDGWGEDTVRCCLTLLQGAVESDLDATRASAGTAAALEAPLLAVLAGAPALLEAGGKSTCPALAAVLLRATMHRGAGVPAPLVVCGDRWALDFAAPRHGALRALVGAARRGPAAYAAPGGGGGGAAARGHLPPIDPASLGAQIAGTLGAVAYALKDPYNPAAAPAAARGAAAAALPPVAELRALVWGGLAAGGREGLSRTRTVALRSTSAQYDMAATPGVLAWLAAAAVEGAGVPGPAGSTSGSALQVLHTLCGGQPGLPPPRGCVPCTDPGCVDATCPLRFRAPSVAVALERAAVALRTVAEYAGARGADGDDAASPAANAAAALEALLAGRLRGGVASGLGGGASFEAAVAAPPARQKAIPSCAACGKGQAQDGSKFKKCGACGIPR</sequence>
<organism evidence="1 2">
    <name type="scientific">Monoraphidium neglectum</name>
    <dbReference type="NCBI Taxonomy" id="145388"/>
    <lineage>
        <taxon>Eukaryota</taxon>
        <taxon>Viridiplantae</taxon>
        <taxon>Chlorophyta</taxon>
        <taxon>core chlorophytes</taxon>
        <taxon>Chlorophyceae</taxon>
        <taxon>CS clade</taxon>
        <taxon>Sphaeropleales</taxon>
        <taxon>Selenastraceae</taxon>
        <taxon>Monoraphidium</taxon>
    </lineage>
</organism>
<dbReference type="AlphaFoldDB" id="A0A0D2LEU9"/>
<proteinExistence type="predicted"/>
<evidence type="ECO:0000313" key="1">
    <source>
        <dbReference type="EMBL" id="KIZ05189.1"/>
    </source>
</evidence>
<dbReference type="Proteomes" id="UP000054498">
    <property type="component" value="Unassembled WGS sequence"/>
</dbReference>
<accession>A0A0D2LEU9</accession>
<evidence type="ECO:0000313" key="2">
    <source>
        <dbReference type="Proteomes" id="UP000054498"/>
    </source>
</evidence>